<dbReference type="PANTHER" id="PTHR24082">
    <property type="entry name" value="NUCLEAR HORMONE RECEPTOR"/>
    <property type="match status" value="1"/>
</dbReference>
<keyword evidence="1" id="KW-0479">Metal-binding</keyword>
<name>A0A818GGX0_9BILA</name>
<dbReference type="PROSITE" id="PS51843">
    <property type="entry name" value="NR_LBD"/>
    <property type="match status" value="1"/>
</dbReference>
<dbReference type="InterPro" id="IPR000536">
    <property type="entry name" value="Nucl_hrmn_rcpt_lig-bd"/>
</dbReference>
<accession>A0A818GGX0</accession>
<dbReference type="PRINTS" id="PR00047">
    <property type="entry name" value="STROIDFINGER"/>
</dbReference>
<dbReference type="Pfam" id="PF00105">
    <property type="entry name" value="zf-C4"/>
    <property type="match status" value="1"/>
</dbReference>
<evidence type="ECO:0000313" key="12">
    <source>
        <dbReference type="EMBL" id="CAF3491341.1"/>
    </source>
</evidence>
<evidence type="ECO:0000256" key="8">
    <source>
        <dbReference type="ARBA" id="ARBA00023242"/>
    </source>
</evidence>
<dbReference type="GO" id="GO:0000122">
    <property type="term" value="P:negative regulation of transcription by RNA polymerase II"/>
    <property type="evidence" value="ECO:0007669"/>
    <property type="project" value="TreeGrafter"/>
</dbReference>
<evidence type="ECO:0000256" key="4">
    <source>
        <dbReference type="ARBA" id="ARBA00023015"/>
    </source>
</evidence>
<dbReference type="Proteomes" id="UP000663823">
    <property type="component" value="Unassembled WGS sequence"/>
</dbReference>
<gene>
    <name evidence="12" type="ORF">OTI717_LOCUS1152</name>
</gene>
<evidence type="ECO:0000313" key="13">
    <source>
        <dbReference type="Proteomes" id="UP000663823"/>
    </source>
</evidence>
<proteinExistence type="predicted"/>
<evidence type="ECO:0000256" key="5">
    <source>
        <dbReference type="ARBA" id="ARBA00023125"/>
    </source>
</evidence>
<evidence type="ECO:0000256" key="6">
    <source>
        <dbReference type="ARBA" id="ARBA00023163"/>
    </source>
</evidence>
<evidence type="ECO:0000256" key="1">
    <source>
        <dbReference type="ARBA" id="ARBA00022723"/>
    </source>
</evidence>
<dbReference type="InterPro" id="IPR050234">
    <property type="entry name" value="Nuclear_hormone_rcpt_NR1"/>
</dbReference>
<evidence type="ECO:0000259" key="11">
    <source>
        <dbReference type="PROSITE" id="PS51843"/>
    </source>
</evidence>
<keyword evidence="4" id="KW-0805">Transcription regulation</keyword>
<dbReference type="SMART" id="SM00399">
    <property type="entry name" value="ZnF_C4"/>
    <property type="match status" value="1"/>
</dbReference>
<keyword evidence="3" id="KW-0862">Zinc</keyword>
<reference evidence="12" key="1">
    <citation type="submission" date="2021-02" db="EMBL/GenBank/DDBJ databases">
        <authorList>
            <person name="Nowell W R."/>
        </authorList>
    </citation>
    <scope>NUCLEOTIDE SEQUENCE</scope>
</reference>
<keyword evidence="8" id="KW-0539">Nucleus</keyword>
<keyword evidence="6" id="KW-0804">Transcription</keyword>
<sequence>MAEYCIRHRKRILHRSYTLNPNTSSDIKNYSYSVFNNNNNELQQQRMAYARKKADTLSCSICDGPAHGYNFDVITCESCKAFFRRNALKANGEFKCRMNNGRCIITVSTRKRCKACRLAKCLEQGMRADWILTDEERVSKRKKIEENRRLRQMLYPDSSETDEGQIIKPKDEPYDDDDDDDEEDRNNDIITASFIKPATSLLSSEDLIKIQQIQQAYTDSVRLISLPPEIPSYPQAVQITQTSDMINFPTNIQATRLITYFKLLPEFSSLNEHDKLILIKYNTFPLVFIRAALNYDTLTDSYHEPNTDDCIFAGSDLIQCFSLHQYERSTQCMQNLVTASLNDRFLLEALLIIMLFSKGSSICTYTDEVEPIAQDILTIYKTQNIFIDLLWKYCEKKFGFSKAIQIWLKLTVASLDVHLQAYKTRHDYVKTDSVVDQLSPLMKSVMLIL</sequence>
<dbReference type="PANTHER" id="PTHR24082:SF283">
    <property type="entry name" value="NUCLEAR HORMONE RECEPTOR HR96"/>
    <property type="match status" value="1"/>
</dbReference>
<evidence type="ECO:0000256" key="2">
    <source>
        <dbReference type="ARBA" id="ARBA00022771"/>
    </source>
</evidence>
<dbReference type="GO" id="GO:0008270">
    <property type="term" value="F:zinc ion binding"/>
    <property type="evidence" value="ECO:0007669"/>
    <property type="project" value="UniProtKB-KW"/>
</dbReference>
<keyword evidence="5" id="KW-0238">DNA-binding</keyword>
<dbReference type="PROSITE" id="PS51030">
    <property type="entry name" value="NUCLEAR_REC_DBD_2"/>
    <property type="match status" value="1"/>
</dbReference>
<keyword evidence="2" id="KW-0863">Zinc-finger</keyword>
<feature type="region of interest" description="Disordered" evidence="9">
    <location>
        <begin position="151"/>
        <end position="185"/>
    </location>
</feature>
<dbReference type="SUPFAM" id="SSF57716">
    <property type="entry name" value="Glucocorticoid receptor-like (DNA-binding domain)"/>
    <property type="match status" value="1"/>
</dbReference>
<feature type="domain" description="NR LBD" evidence="11">
    <location>
        <begin position="205"/>
        <end position="449"/>
    </location>
</feature>
<feature type="domain" description="Nuclear receptor" evidence="10">
    <location>
        <begin position="56"/>
        <end position="133"/>
    </location>
</feature>
<protein>
    <recommendedName>
        <fullName evidence="14">Nuclear receptor</fullName>
    </recommendedName>
</protein>
<dbReference type="Gene3D" id="3.30.50.10">
    <property type="entry name" value="Erythroid Transcription Factor GATA-1, subunit A"/>
    <property type="match status" value="1"/>
</dbReference>
<dbReference type="EMBL" id="CAJOAX010000045">
    <property type="protein sequence ID" value="CAF3491341.1"/>
    <property type="molecule type" value="Genomic_DNA"/>
</dbReference>
<dbReference type="GO" id="GO:0030154">
    <property type="term" value="P:cell differentiation"/>
    <property type="evidence" value="ECO:0007669"/>
    <property type="project" value="TreeGrafter"/>
</dbReference>
<comment type="caution">
    <text evidence="12">The sequence shown here is derived from an EMBL/GenBank/DDBJ whole genome shotgun (WGS) entry which is preliminary data.</text>
</comment>
<dbReference type="InterPro" id="IPR001628">
    <property type="entry name" value="Znf_hrmn_rcpt"/>
</dbReference>
<dbReference type="InterPro" id="IPR013088">
    <property type="entry name" value="Znf_NHR/GATA"/>
</dbReference>
<evidence type="ECO:0000256" key="7">
    <source>
        <dbReference type="ARBA" id="ARBA00023170"/>
    </source>
</evidence>
<dbReference type="GO" id="GO:0045944">
    <property type="term" value="P:positive regulation of transcription by RNA polymerase II"/>
    <property type="evidence" value="ECO:0007669"/>
    <property type="project" value="TreeGrafter"/>
</dbReference>
<dbReference type="AlphaFoldDB" id="A0A818GGX0"/>
<feature type="compositionally biased region" description="Acidic residues" evidence="9">
    <location>
        <begin position="173"/>
        <end position="185"/>
    </location>
</feature>
<evidence type="ECO:0000259" key="10">
    <source>
        <dbReference type="PROSITE" id="PS51030"/>
    </source>
</evidence>
<keyword evidence="7" id="KW-0675">Receptor</keyword>
<evidence type="ECO:0000256" key="3">
    <source>
        <dbReference type="ARBA" id="ARBA00022833"/>
    </source>
</evidence>
<evidence type="ECO:0000256" key="9">
    <source>
        <dbReference type="SAM" id="MobiDB-lite"/>
    </source>
</evidence>
<dbReference type="GO" id="GO:0000978">
    <property type="term" value="F:RNA polymerase II cis-regulatory region sequence-specific DNA binding"/>
    <property type="evidence" value="ECO:0007669"/>
    <property type="project" value="TreeGrafter"/>
</dbReference>
<dbReference type="SUPFAM" id="SSF48508">
    <property type="entry name" value="Nuclear receptor ligand-binding domain"/>
    <property type="match status" value="1"/>
</dbReference>
<dbReference type="GO" id="GO:0004879">
    <property type="term" value="F:nuclear receptor activity"/>
    <property type="evidence" value="ECO:0007669"/>
    <property type="project" value="TreeGrafter"/>
</dbReference>
<organism evidence="12 13">
    <name type="scientific">Rotaria sordida</name>
    <dbReference type="NCBI Taxonomy" id="392033"/>
    <lineage>
        <taxon>Eukaryota</taxon>
        <taxon>Metazoa</taxon>
        <taxon>Spiralia</taxon>
        <taxon>Gnathifera</taxon>
        <taxon>Rotifera</taxon>
        <taxon>Eurotatoria</taxon>
        <taxon>Bdelloidea</taxon>
        <taxon>Philodinida</taxon>
        <taxon>Philodinidae</taxon>
        <taxon>Rotaria</taxon>
    </lineage>
</organism>
<dbReference type="Gene3D" id="1.10.565.10">
    <property type="entry name" value="Retinoid X Receptor"/>
    <property type="match status" value="1"/>
</dbReference>
<evidence type="ECO:0008006" key="14">
    <source>
        <dbReference type="Google" id="ProtNLM"/>
    </source>
</evidence>
<dbReference type="InterPro" id="IPR035500">
    <property type="entry name" value="NHR-like_dom_sf"/>
</dbReference>